<dbReference type="InterPro" id="IPR000531">
    <property type="entry name" value="Beta-barrel_TonB"/>
</dbReference>
<protein>
    <submittedName>
        <fullName evidence="17">Ligand-gated channel protein</fullName>
    </submittedName>
</protein>
<comment type="subcellular location">
    <subcellularLocation>
        <location evidence="1 12">Cell outer membrane</location>
        <topology evidence="1 12">Multi-pass membrane protein</topology>
    </subcellularLocation>
</comment>
<evidence type="ECO:0000256" key="7">
    <source>
        <dbReference type="ARBA" id="ARBA00023004"/>
    </source>
</evidence>
<keyword evidence="6" id="KW-0732">Signal</keyword>
<reference evidence="17 18" key="1">
    <citation type="journal article" date="2014" name="Genome Announc.">
        <title>Complete Genome Sequence of Hyphomicrobium nitrativorans Strain NL23, a Denitrifying Bacterium Isolated from Biofilm of a Methanol-Fed Denitrification System Treating Seawater at the Montreal Biodome.</title>
        <authorList>
            <person name="Martineau C."/>
            <person name="Villeneuve C."/>
            <person name="Mauffrey F."/>
            <person name="Villemur R."/>
        </authorList>
    </citation>
    <scope>NUCLEOTIDE SEQUENCE [LARGE SCALE GENOMIC DNA]</scope>
    <source>
        <strain evidence="17">NL23</strain>
    </source>
</reference>
<dbReference type="GO" id="GO:0009279">
    <property type="term" value="C:cell outer membrane"/>
    <property type="evidence" value="ECO:0007669"/>
    <property type="project" value="UniProtKB-SubCell"/>
</dbReference>
<dbReference type="AlphaFoldDB" id="V5SBC1"/>
<evidence type="ECO:0000256" key="13">
    <source>
        <dbReference type="RuleBase" id="RU003357"/>
    </source>
</evidence>
<dbReference type="PANTHER" id="PTHR32552:SF89">
    <property type="entry name" value="CATECHOLATE SIDEROPHORE RECEPTOR FIU"/>
    <property type="match status" value="1"/>
</dbReference>
<evidence type="ECO:0000256" key="1">
    <source>
        <dbReference type="ARBA" id="ARBA00004571"/>
    </source>
</evidence>
<proteinExistence type="inferred from homology"/>
<dbReference type="Proteomes" id="UP000018542">
    <property type="component" value="Chromosome"/>
</dbReference>
<dbReference type="InterPro" id="IPR012910">
    <property type="entry name" value="Plug_dom"/>
</dbReference>
<dbReference type="KEGG" id="hni:W911_04280"/>
<comment type="similarity">
    <text evidence="12 13">Belongs to the TonB-dependent receptor family.</text>
</comment>
<keyword evidence="18" id="KW-1185">Reference proteome</keyword>
<feature type="domain" description="TonB-dependent receptor-like beta-barrel" evidence="15">
    <location>
        <begin position="309"/>
        <end position="752"/>
    </location>
</feature>
<feature type="region of interest" description="Disordered" evidence="14">
    <location>
        <begin position="305"/>
        <end position="339"/>
    </location>
</feature>
<dbReference type="EMBL" id="CP006912">
    <property type="protein sequence ID" value="AHB47803.1"/>
    <property type="molecule type" value="Genomic_DNA"/>
</dbReference>
<evidence type="ECO:0000256" key="6">
    <source>
        <dbReference type="ARBA" id="ARBA00022729"/>
    </source>
</evidence>
<sequence length="784" mass="84003">MDCIKNSRDHDGVAPCRGDGSSAVAGTTLGLLPILAVAMSGSAFAQSSVSVDEITVGGGGTPAPAAAPAEDYELEAAPAAPTDLSLRDGGAGVLNPGVSSSAKATASLLNTPQTVTVIPGTLIQQRQATTMVEALRNTPGITFDAGENGFSSGPNQFNIRGFNSVGSLFIDDTRDNGSFTRDTFNIEGIEIVKGAASDNGRGTAGGYVNTVTKTPQIGNFVAGTAGIGFDEYDSEMRRRATLDVNQSFGTVGVRLNGMIQDGGVAGRDIAENDAWGVAPSLAFGLGTGFRATFAYEHYERNDVPDMGVRINGRQTAPNFGSVRIPGAGARPNDDGTVSRDYAYPQTRLGFDDTVQDAFLARFEYDIVPGVTISNQTRWANVDREARTYYVNGAAIPAQPFNYDRNNETLSNQTNIRAKFNTGPFKHTLSTGVDLSREESSARRASNQTANIEIDTVAFYAFDTIELTRHWQLTGGVRVEHYDLDFAGHQLVNIPAGAGPVQWSDSETTVGGKIGLAYKPVDNGTFYASYGLSHLPHGALLSNPDIARNGQNGFPGFVPGADPVELHNYEIGVKWDWFGGKLSTTAALFHTEKKNVGYPTTTGVLPAGVVYGKQQVQGLELGIAGEITERWKVYGGLLWMDSERKHGPAVDAALNGDYGAGLIPAVTTTNGDELAYTPNFSATLWMTYDLTDKFTFGGGIQYVGDSWVGRPDDALRVIPNGKFGKVPDYFLVNLYASYDITDNIELSLNVDNVFDEEYVQTLNWNGNWGYLGAPRTYWLSANFKY</sequence>
<dbReference type="STRING" id="1029756.W911_04280"/>
<dbReference type="SUPFAM" id="SSF56935">
    <property type="entry name" value="Porins"/>
    <property type="match status" value="1"/>
</dbReference>
<evidence type="ECO:0000256" key="3">
    <source>
        <dbReference type="ARBA" id="ARBA00022452"/>
    </source>
</evidence>
<evidence type="ECO:0000256" key="14">
    <source>
        <dbReference type="SAM" id="MobiDB-lite"/>
    </source>
</evidence>
<evidence type="ECO:0000256" key="10">
    <source>
        <dbReference type="ARBA" id="ARBA00023136"/>
    </source>
</evidence>
<name>V5SBC1_9HYPH</name>
<dbReference type="PROSITE" id="PS52016">
    <property type="entry name" value="TONB_DEPENDENT_REC_3"/>
    <property type="match status" value="1"/>
</dbReference>
<evidence type="ECO:0000313" key="18">
    <source>
        <dbReference type="Proteomes" id="UP000018542"/>
    </source>
</evidence>
<dbReference type="Pfam" id="PF07715">
    <property type="entry name" value="Plug"/>
    <property type="match status" value="1"/>
</dbReference>
<dbReference type="InterPro" id="IPR036942">
    <property type="entry name" value="Beta-barrel_TonB_sf"/>
</dbReference>
<evidence type="ECO:0000256" key="9">
    <source>
        <dbReference type="ARBA" id="ARBA00023077"/>
    </source>
</evidence>
<feature type="domain" description="TonB-dependent receptor plug" evidence="16">
    <location>
        <begin position="109"/>
        <end position="206"/>
    </location>
</feature>
<keyword evidence="4" id="KW-0410">Iron transport</keyword>
<evidence type="ECO:0000256" key="12">
    <source>
        <dbReference type="PROSITE-ProRule" id="PRU01360"/>
    </source>
</evidence>
<dbReference type="OrthoDB" id="9760333at2"/>
<dbReference type="Pfam" id="PF00593">
    <property type="entry name" value="TonB_dep_Rec_b-barrel"/>
    <property type="match status" value="1"/>
</dbReference>
<dbReference type="HOGENOM" id="CLU_008287_9_1_5"/>
<evidence type="ECO:0000256" key="2">
    <source>
        <dbReference type="ARBA" id="ARBA00022448"/>
    </source>
</evidence>
<dbReference type="PATRIC" id="fig|1029756.8.peg.895"/>
<evidence type="ECO:0000313" key="17">
    <source>
        <dbReference type="EMBL" id="AHB47803.1"/>
    </source>
</evidence>
<keyword evidence="5 12" id="KW-0812">Transmembrane</keyword>
<keyword evidence="3 12" id="KW-1134">Transmembrane beta strand</keyword>
<dbReference type="CDD" id="cd01347">
    <property type="entry name" value="ligand_gated_channel"/>
    <property type="match status" value="1"/>
</dbReference>
<dbReference type="Gene3D" id="2.170.130.10">
    <property type="entry name" value="TonB-dependent receptor, plug domain"/>
    <property type="match status" value="1"/>
</dbReference>
<dbReference type="InterPro" id="IPR037066">
    <property type="entry name" value="Plug_dom_sf"/>
</dbReference>
<evidence type="ECO:0000259" key="16">
    <source>
        <dbReference type="Pfam" id="PF07715"/>
    </source>
</evidence>
<evidence type="ECO:0000256" key="11">
    <source>
        <dbReference type="ARBA" id="ARBA00023237"/>
    </source>
</evidence>
<keyword evidence="2 12" id="KW-0813">Transport</keyword>
<dbReference type="Gene3D" id="2.40.170.20">
    <property type="entry name" value="TonB-dependent receptor, beta-barrel domain"/>
    <property type="match status" value="1"/>
</dbReference>
<accession>V5SBC1</accession>
<keyword evidence="9 13" id="KW-0798">TonB box</keyword>
<organism evidence="17 18">
    <name type="scientific">Hyphomicrobium nitrativorans NL23</name>
    <dbReference type="NCBI Taxonomy" id="1029756"/>
    <lineage>
        <taxon>Bacteria</taxon>
        <taxon>Pseudomonadati</taxon>
        <taxon>Pseudomonadota</taxon>
        <taxon>Alphaproteobacteria</taxon>
        <taxon>Hyphomicrobiales</taxon>
        <taxon>Hyphomicrobiaceae</taxon>
        <taxon>Hyphomicrobium</taxon>
    </lineage>
</organism>
<keyword evidence="11 12" id="KW-0998">Cell outer membrane</keyword>
<dbReference type="RefSeq" id="WP_023786264.1">
    <property type="nucleotide sequence ID" value="NC_022997.1"/>
</dbReference>
<dbReference type="GO" id="GO:0015344">
    <property type="term" value="F:siderophore uptake transmembrane transporter activity"/>
    <property type="evidence" value="ECO:0007669"/>
    <property type="project" value="TreeGrafter"/>
</dbReference>
<evidence type="ECO:0000256" key="5">
    <source>
        <dbReference type="ARBA" id="ARBA00022692"/>
    </source>
</evidence>
<evidence type="ECO:0000259" key="15">
    <source>
        <dbReference type="Pfam" id="PF00593"/>
    </source>
</evidence>
<keyword evidence="10 12" id="KW-0472">Membrane</keyword>
<dbReference type="PANTHER" id="PTHR32552">
    <property type="entry name" value="FERRICHROME IRON RECEPTOR-RELATED"/>
    <property type="match status" value="1"/>
</dbReference>
<dbReference type="InterPro" id="IPR039426">
    <property type="entry name" value="TonB-dep_rcpt-like"/>
</dbReference>
<keyword evidence="7" id="KW-0408">Iron</keyword>
<keyword evidence="8" id="KW-0406">Ion transport</keyword>
<evidence type="ECO:0000256" key="4">
    <source>
        <dbReference type="ARBA" id="ARBA00022496"/>
    </source>
</evidence>
<evidence type="ECO:0000256" key="8">
    <source>
        <dbReference type="ARBA" id="ARBA00023065"/>
    </source>
</evidence>
<gene>
    <name evidence="17" type="ORF">W911_04280</name>
</gene>